<accession>A0A1T4QWV3</accession>
<evidence type="ECO:0000256" key="2">
    <source>
        <dbReference type="SAM" id="MobiDB-lite"/>
    </source>
</evidence>
<proteinExistence type="predicted"/>
<organism evidence="4 5">
    <name type="scientific">Eubacterium ruminantium</name>
    <dbReference type="NCBI Taxonomy" id="42322"/>
    <lineage>
        <taxon>Bacteria</taxon>
        <taxon>Bacillati</taxon>
        <taxon>Bacillota</taxon>
        <taxon>Clostridia</taxon>
        <taxon>Eubacteriales</taxon>
        <taxon>Eubacteriaceae</taxon>
        <taxon>Eubacterium</taxon>
    </lineage>
</organism>
<dbReference type="Pfam" id="PF18760">
    <property type="entry name" value="ART-PolyVal"/>
    <property type="match status" value="1"/>
</dbReference>
<protein>
    <recommendedName>
        <fullName evidence="3">ART-PolyVal-like domain-containing protein</fullName>
    </recommendedName>
</protein>
<evidence type="ECO:0000256" key="1">
    <source>
        <dbReference type="SAM" id="Coils"/>
    </source>
</evidence>
<dbReference type="InterPro" id="IPR049522">
    <property type="entry name" value="ART-PolyVal_dom"/>
</dbReference>
<gene>
    <name evidence="4" type="ORF">SAMN02745110_02538</name>
</gene>
<dbReference type="Proteomes" id="UP000189857">
    <property type="component" value="Unassembled WGS sequence"/>
</dbReference>
<dbReference type="AlphaFoldDB" id="A0A1T4QWV3"/>
<keyword evidence="1" id="KW-0175">Coiled coil</keyword>
<evidence type="ECO:0000313" key="5">
    <source>
        <dbReference type="Proteomes" id="UP000189857"/>
    </source>
</evidence>
<dbReference type="RefSeq" id="WP_078788305.1">
    <property type="nucleotide sequence ID" value="NZ_FMTO01000029.1"/>
</dbReference>
<feature type="domain" description="ART-PolyVal-like" evidence="3">
    <location>
        <begin position="818"/>
        <end position="965"/>
    </location>
</feature>
<keyword evidence="5" id="KW-1185">Reference proteome</keyword>
<reference evidence="4 5" key="1">
    <citation type="submission" date="2017-02" db="EMBL/GenBank/DDBJ databases">
        <authorList>
            <person name="Peterson S.W."/>
        </authorList>
    </citation>
    <scope>NUCLEOTIDE SEQUENCE [LARGE SCALE GENOMIC DNA]</scope>
    <source>
        <strain evidence="4 5">ATCC 17233</strain>
    </source>
</reference>
<feature type="coiled-coil region" evidence="1">
    <location>
        <begin position="544"/>
        <end position="571"/>
    </location>
</feature>
<name>A0A1T4QWV3_9FIRM</name>
<evidence type="ECO:0000313" key="4">
    <source>
        <dbReference type="EMBL" id="SKA07798.1"/>
    </source>
</evidence>
<feature type="coiled-coil region" evidence="1">
    <location>
        <begin position="1059"/>
        <end position="1086"/>
    </location>
</feature>
<evidence type="ECO:0000259" key="3">
    <source>
        <dbReference type="Pfam" id="PF18760"/>
    </source>
</evidence>
<feature type="region of interest" description="Disordered" evidence="2">
    <location>
        <begin position="1138"/>
        <end position="1166"/>
    </location>
</feature>
<feature type="coiled-coil region" evidence="1">
    <location>
        <begin position="193"/>
        <end position="251"/>
    </location>
</feature>
<dbReference type="EMBL" id="FUXA01000029">
    <property type="protein sequence ID" value="SKA07798.1"/>
    <property type="molecule type" value="Genomic_DNA"/>
</dbReference>
<sequence>MGQAEYIVRFKGDYSALQKDINKIAGETKKLSDDEVIIKLAYDGNIKEFNKVFNQISEMHPELGIQFQYNVNQKILEQETDKLKKLTDIKIDVDENKAQKKLENLADYVETALMDGLSKDEINKRVRDVFGYYNTAIKAGAKNIDFGSIRNRLLDSFSIESDEIADIYAEIADRNINKPIELFKINTSINDEITKTTDRINDLQESLKYLEGKGASKTGLPTELEKVQDEIKILRADVDEMKQDLNSLTGEAFDKMTESIKETNVQLSEAIDKIKILSVAGVSDNKVSSLKTLMSLFSDFAKSNNSNNLSSFWDNLQVKINSGDDELKTLLSDLKLINAETGKLNIIEHGNVKSGGLLSDEYTLLATKRATQDTDFTVSSRLEDTIVLKQKLDEAADAGVNVSRILNIIYDEASDTFFELQETAKGDILGGMGEAEINTRVFEATDEQIQKLISDILYLNNIGVGIDFHGLNVLYDKIKGFSIIDTDIVPEYNFKDNWEDFTNDIIGGLNFSFEDSSGKMSEEAQGFVKRVQGVLANIDTSEIKSSAKEVIENAANALQEAQNKSSSAELTKPLGKDFGLGYAEGIREAMPEIVEACKEIVLAAYDAVKEASDAKNGEGNNFLDNFINNLKESLDNAAPTIQEKIKEVFSKINIDNISEKSSLSSISSEDFQSQFQNAIDKTGEYIIKVYGELIDDFKSRLQNSIDETGIYHVDIEGWLYDTFHDGLQRDIDGQEKYIIEVKGRLFDSFKEVLQEAIENLGAFPIQVKPYMRKGEEIEEVDLPKADGNNFSSEIEDEIEKQNRLQNELDETFNKFKELKLYHGSNKDFDKFDSSMMSDESLFGKGAYFTFNEEDAQTYGYQVSQWFANINKVYEEESKLSEEELKQIFDEYNKQIKYIWGDNFSLDDFINEIKNDKNSLKTIAEDIIDSSEEEVLKKFNYQARIFDLIESQNGGKGIVVFDVDNLERADKLLNETPVSNESTEAETKALLSKKEVVEQLRTELNLTKKVAEDLFDQQGYAKTNNKYQIEQTAVDELIASLKEKKQVEESQDSFTTSPTANAMQSEVEAVNQAIDAEKKKFDELKNKISKTIPAAINKKNQAFEKERDLVAKVVDDEVDYFDVLKDSINSVTNTIEKQYDTTKNAKPKADKSNNKSSSNKSNEPDKDALLQQHYVDLRKDTYQSFGQKSDIQKEMSKYYSQLEKESSDIYSSANKKANGLLDKIKKLNFD</sequence>